<keyword evidence="8 13" id="KW-0239">DNA-directed DNA polymerase</keyword>
<dbReference type="InterPro" id="IPR056435">
    <property type="entry name" value="DPOD/Z_N"/>
</dbReference>
<dbReference type="Gene3D" id="3.30.420.10">
    <property type="entry name" value="Ribonuclease H-like superfamily/Ribonuclease H"/>
    <property type="match status" value="1"/>
</dbReference>
<dbReference type="PANTHER" id="PTHR45812">
    <property type="entry name" value="DNA POLYMERASE ZETA CATALYTIC SUBUNIT"/>
    <property type="match status" value="1"/>
</dbReference>
<sequence length="1625" mass="187105">MISVRIVLTDHYLTSVNSQFDPVYSKLRHPIKQVPIIRIFGPNEAGKKVCLHVHGVFPYLLVKSPTDEIRYGEQLAQSLDMAINLSFEKGNIETKHVHDIKLVELLPIYGYHDKMVKFWKIEFYNPAIIRKASDLLLAGAVMNQEFQPHEAHVPFNLQFFIDYNLYGMNFILFNNAAERQLSNMTTNLSAATNQTTNISSIQRVSSCKLEYDVHIDDICKGIANPGLQALWNGERTRREHLKIIDRLTPPTSPERPHANPFVAETRHQEKLKANIQKRPPPTDEVLESSPPVNLDDTTIDLARIERVNSMSQEIDDEVLVQMMVNDEISDSQGIENDSILAADVKQLDDEELLDNDVEKTVVNTSILTSDIESDTLSVLSPTLTITNSEPSSQTSEQERDEMKKYLQEFFEASTNKNVPISSKYCWLETTNRPPVRKRTTNLLHRKISTQIICQDIEDETSFVKLFSNIPEFISKHHQHTNEAIIDINPGQGAQWYQPLQPPPHSEQYRIPMSKSLKKENISKKSRTNLLHKESFCMNRNDNCADKVKQTDIIHECQYLTIVSFEIFCHTNETYAFALDTDEICSLFCTKAYETTNGWKIQSYVLISNSLLRIKNSNILTKSFRSLENKTIEFVKNELELIERFCEIMQQSDPDMIVCYDMKLSLYYLIKRAKLKYKLDLLMKLSRIPEPQDNTTRSRSHMTANGDDLPVIIGRVVLDLWRILRSEITLNIYTFENAMYHVLHERVPHYDISLISKWLIDEGFNPSFGLRDFVSLLDYGWMHSVGNFRLMHELDLINKTSEFARIYGIEFYHVLSRGSQYRVESMMIRLAKCSDYVTVTPDNKQRLHMRAPECIALTLEPISNIYFTPIAVLDFQSLYPSIVMAYNICYSTCLGRVDQLDKQGPFKFGCTSLKIPDRILSTLNPDKDIFCSPNGVAFVKRHIRRGILSVMLEEILATRVMVKNTMKLVDKKSALYKTLDARQLCLKLIANVTFGYTSASFSGRMPCVEIGDTIVYTARTVLERAIDFIKTNPHFGGRVVYGDTDSLFIQFPHSTRAQAFDQSHLLVKALNQLYPSPIKIKFEKIYLQSVLASKKRYVGLSYETVDQQQGKFDAKGIETIRRDTCFMVSKILQQSLKLLFQTKDVTRVRRYVQSECEKILSNRFNLLDFIFAKEYRGKERYHPAAPVPALRIALERAKTNPLAEPNKGERVPYVIGFNSESLNANLIDCVWTLDRVFKYKSQFKLNSMYYIKKQILPALDRCLALIGVNVFKWIDKLSIDMNSNEKQPGQILLDGTNLRRRCFICSQLTNAPLCNECRHEEDLSEIMIICENKANKFERQHANLQRLCFACSDRIDGWSQCSTIDCPIRFGLHKTTQLMQNAQETRIVNDQKKFSWVYMNITRIDIYNTNKNPKSQCELENAVDEVLNGLSSSVMQACIKKTQKLAWGGDTLLSPNFSLVRTLPLDNVDLHSFRFSEATIRVTIPTHYIILINNICCLNNCLFTLNIRSIHISLYSSSNIVDINWNSLHVLSLLPLLKSLRIVVYNEKKILDSKDCQIIVEILSMLNNFAFCFRTNNDYCRDTAIDIYDVYGKSIVNLRHHIFTYLLDQQFDIIIESDGCGLAVWL</sequence>
<evidence type="ECO:0000256" key="5">
    <source>
        <dbReference type="ARBA" id="ARBA00022723"/>
    </source>
</evidence>
<dbReference type="Gene3D" id="3.90.1600.10">
    <property type="entry name" value="Palm domain of DNA polymerase"/>
    <property type="match status" value="1"/>
</dbReference>
<proteinExistence type="inferred from homology"/>
<dbReference type="FunFam" id="1.10.287.690:FF:000002">
    <property type="entry name" value="DNA polymerase zeta"/>
    <property type="match status" value="1"/>
</dbReference>
<evidence type="ECO:0000259" key="18">
    <source>
        <dbReference type="Pfam" id="PF24065"/>
    </source>
</evidence>
<dbReference type="InterPro" id="IPR017964">
    <property type="entry name" value="DNA-dir_DNA_pol_B_CS"/>
</dbReference>
<dbReference type="GO" id="GO:0003887">
    <property type="term" value="F:DNA-directed DNA polymerase activity"/>
    <property type="evidence" value="ECO:0007669"/>
    <property type="project" value="UniProtKB-KW"/>
</dbReference>
<protein>
    <recommendedName>
        <fullName evidence="13">DNA polymerase</fullName>
        <ecNumber evidence="13">2.7.7.7</ecNumber>
    </recommendedName>
</protein>
<dbReference type="GO" id="GO:0042276">
    <property type="term" value="P:error-prone translesion synthesis"/>
    <property type="evidence" value="ECO:0007669"/>
    <property type="project" value="TreeGrafter"/>
</dbReference>
<keyword evidence="5 13" id="KW-0479">Metal-binding</keyword>
<evidence type="ECO:0000256" key="6">
    <source>
        <dbReference type="ARBA" id="ARBA00022763"/>
    </source>
</evidence>
<comment type="catalytic activity">
    <reaction evidence="12 13">
        <text>DNA(n) + a 2'-deoxyribonucleoside 5'-triphosphate = DNA(n+1) + diphosphate</text>
        <dbReference type="Rhea" id="RHEA:22508"/>
        <dbReference type="Rhea" id="RHEA-COMP:17339"/>
        <dbReference type="Rhea" id="RHEA-COMP:17340"/>
        <dbReference type="ChEBI" id="CHEBI:33019"/>
        <dbReference type="ChEBI" id="CHEBI:61560"/>
        <dbReference type="ChEBI" id="CHEBI:173112"/>
        <dbReference type="EC" id="2.7.7.7"/>
    </reaction>
</comment>
<dbReference type="InterPro" id="IPR006134">
    <property type="entry name" value="DNA-dir_DNA_pol_B_multi_dom"/>
</dbReference>
<dbReference type="InterPro" id="IPR012337">
    <property type="entry name" value="RNaseH-like_sf"/>
</dbReference>
<comment type="subcellular location">
    <subcellularLocation>
        <location evidence="13">Nucleus</location>
    </subcellularLocation>
</comment>
<dbReference type="Proteomes" id="UP000663851">
    <property type="component" value="Unassembled WGS sequence"/>
</dbReference>
<dbReference type="InterPro" id="IPR023211">
    <property type="entry name" value="DNA_pol_palm_dom_sf"/>
</dbReference>
<keyword evidence="13" id="KW-0539">Nucleus</keyword>
<evidence type="ECO:0000259" key="15">
    <source>
        <dbReference type="Pfam" id="PF03104"/>
    </source>
</evidence>
<dbReference type="Pfam" id="PF03104">
    <property type="entry name" value="DNA_pol_B_exo1"/>
    <property type="match status" value="1"/>
</dbReference>
<reference evidence="19" key="1">
    <citation type="submission" date="2021-02" db="EMBL/GenBank/DDBJ databases">
        <authorList>
            <person name="Nowell W R."/>
        </authorList>
    </citation>
    <scope>NUCLEOTIDE SEQUENCE</scope>
</reference>
<keyword evidence="7 13" id="KW-0862">Zinc</keyword>
<keyword evidence="6" id="KW-0227">DNA damage</keyword>
<keyword evidence="13" id="KW-0863">Zinc-finger</keyword>
<dbReference type="InterPro" id="IPR006172">
    <property type="entry name" value="DNA-dir_DNA_pol_B"/>
</dbReference>
<keyword evidence="9 13" id="KW-0408">Iron</keyword>
<name>A0A819USC2_9BILA</name>
<dbReference type="PANTHER" id="PTHR45812:SF1">
    <property type="entry name" value="DNA POLYMERASE ZETA CATALYTIC SUBUNIT"/>
    <property type="match status" value="1"/>
</dbReference>
<evidence type="ECO:0000256" key="4">
    <source>
        <dbReference type="ARBA" id="ARBA00022695"/>
    </source>
</evidence>
<keyword evidence="4 13" id="KW-0548">Nucleotidyltransferase</keyword>
<dbReference type="Pfam" id="PF24065">
    <property type="entry name" value="REV3_N"/>
    <property type="match status" value="1"/>
</dbReference>
<dbReference type="GO" id="GO:0000166">
    <property type="term" value="F:nucleotide binding"/>
    <property type="evidence" value="ECO:0007669"/>
    <property type="project" value="InterPro"/>
</dbReference>
<keyword evidence="10 13" id="KW-0411">Iron-sulfur</keyword>
<dbReference type="GO" id="GO:0051539">
    <property type="term" value="F:4 iron, 4 sulfur cluster binding"/>
    <property type="evidence" value="ECO:0007669"/>
    <property type="project" value="UniProtKB-KW"/>
</dbReference>
<organism evidence="19 20">
    <name type="scientific">Rotaria socialis</name>
    <dbReference type="NCBI Taxonomy" id="392032"/>
    <lineage>
        <taxon>Eukaryota</taxon>
        <taxon>Metazoa</taxon>
        <taxon>Spiralia</taxon>
        <taxon>Gnathifera</taxon>
        <taxon>Rotifera</taxon>
        <taxon>Eurotatoria</taxon>
        <taxon>Bdelloidea</taxon>
        <taxon>Philodinida</taxon>
        <taxon>Philodinidae</taxon>
        <taxon>Rotaria</taxon>
    </lineage>
</organism>
<gene>
    <name evidence="19" type="ORF">HFQ381_LOCUS867</name>
</gene>
<evidence type="ECO:0000256" key="12">
    <source>
        <dbReference type="ARBA" id="ARBA00049244"/>
    </source>
</evidence>
<dbReference type="Gene3D" id="1.10.287.690">
    <property type="entry name" value="Helix hairpin bin"/>
    <property type="match status" value="1"/>
</dbReference>
<dbReference type="GO" id="GO:0008270">
    <property type="term" value="F:zinc ion binding"/>
    <property type="evidence" value="ECO:0007669"/>
    <property type="project" value="UniProtKB-KW"/>
</dbReference>
<dbReference type="InterPro" id="IPR036397">
    <property type="entry name" value="RNaseH_sf"/>
</dbReference>
<evidence type="ECO:0000256" key="2">
    <source>
        <dbReference type="ARBA" id="ARBA00005755"/>
    </source>
</evidence>
<accession>A0A819USC2</accession>
<dbReference type="InterPro" id="IPR030559">
    <property type="entry name" value="PolZ_Rev3"/>
</dbReference>
<keyword evidence="11" id="KW-0234">DNA repair</keyword>
<dbReference type="InterPro" id="IPR043502">
    <property type="entry name" value="DNA/RNA_pol_sf"/>
</dbReference>
<keyword evidence="13" id="KW-0004">4Fe-4S</keyword>
<dbReference type="GO" id="GO:0006260">
    <property type="term" value="P:DNA replication"/>
    <property type="evidence" value="ECO:0007669"/>
    <property type="project" value="UniProtKB-KW"/>
</dbReference>
<feature type="domain" description="DNA polymerase delta/zeta catalytic subunit N-terminal" evidence="17">
    <location>
        <begin position="55"/>
        <end position="129"/>
    </location>
</feature>
<evidence type="ECO:0000256" key="7">
    <source>
        <dbReference type="ARBA" id="ARBA00022833"/>
    </source>
</evidence>
<evidence type="ECO:0000256" key="9">
    <source>
        <dbReference type="ARBA" id="ARBA00023004"/>
    </source>
</evidence>
<feature type="domain" description="DNA polymerase zeta catalytic subunit N-terminal" evidence="18">
    <location>
        <begin position="1"/>
        <end position="54"/>
    </location>
</feature>
<comment type="similarity">
    <text evidence="2 13">Belongs to the DNA polymerase type-B family.</text>
</comment>
<dbReference type="EMBL" id="CAJOBO010000020">
    <property type="protein sequence ID" value="CAF4099719.1"/>
    <property type="molecule type" value="Genomic_DNA"/>
</dbReference>
<dbReference type="GO" id="GO:0016035">
    <property type="term" value="C:zeta DNA polymerase complex"/>
    <property type="evidence" value="ECO:0007669"/>
    <property type="project" value="InterPro"/>
</dbReference>
<dbReference type="Pfam" id="PF24055">
    <property type="entry name" value="POL3_N"/>
    <property type="match status" value="1"/>
</dbReference>
<dbReference type="CDD" id="cd05534">
    <property type="entry name" value="POLBc_zeta"/>
    <property type="match status" value="1"/>
</dbReference>
<evidence type="ECO:0000259" key="16">
    <source>
        <dbReference type="Pfam" id="PF14260"/>
    </source>
</evidence>
<feature type="domain" description="DNA-directed DNA polymerase family B multifunctional" evidence="14">
    <location>
        <begin position="809"/>
        <end position="1263"/>
    </location>
</feature>
<dbReference type="GO" id="GO:0005634">
    <property type="term" value="C:nucleus"/>
    <property type="evidence" value="ECO:0007669"/>
    <property type="project" value="UniProtKB-SubCell"/>
</dbReference>
<feature type="domain" description="C4-type zinc-finger of DNA polymerase delta" evidence="16">
    <location>
        <begin position="1301"/>
        <end position="1369"/>
    </location>
</feature>
<dbReference type="Pfam" id="PF00136">
    <property type="entry name" value="DNA_pol_B"/>
    <property type="match status" value="1"/>
</dbReference>
<evidence type="ECO:0000256" key="1">
    <source>
        <dbReference type="ARBA" id="ARBA00001966"/>
    </source>
</evidence>
<comment type="caution">
    <text evidence="19">The sequence shown here is derived from an EMBL/GenBank/DDBJ whole genome shotgun (WGS) entry which is preliminary data.</text>
</comment>
<evidence type="ECO:0000256" key="3">
    <source>
        <dbReference type="ARBA" id="ARBA00022679"/>
    </source>
</evidence>
<dbReference type="Pfam" id="PF14260">
    <property type="entry name" value="zf-C4pol"/>
    <property type="match status" value="1"/>
</dbReference>
<evidence type="ECO:0000313" key="20">
    <source>
        <dbReference type="Proteomes" id="UP000663851"/>
    </source>
</evidence>
<dbReference type="InterPro" id="IPR025687">
    <property type="entry name" value="Znf-C4pol"/>
</dbReference>
<keyword evidence="13" id="KW-0238">DNA-binding</keyword>
<evidence type="ECO:0000256" key="10">
    <source>
        <dbReference type="ARBA" id="ARBA00023014"/>
    </source>
</evidence>
<dbReference type="InterPro" id="IPR042087">
    <property type="entry name" value="DNA_pol_B_thumb"/>
</dbReference>
<dbReference type="SUPFAM" id="SSF56672">
    <property type="entry name" value="DNA/RNA polymerases"/>
    <property type="match status" value="1"/>
</dbReference>
<dbReference type="EC" id="2.7.7.7" evidence="13"/>
<comment type="cofactor">
    <cofactor evidence="1 13">
        <name>[4Fe-4S] cluster</name>
        <dbReference type="ChEBI" id="CHEBI:49883"/>
    </cofactor>
</comment>
<dbReference type="SUPFAM" id="SSF53098">
    <property type="entry name" value="Ribonuclease H-like"/>
    <property type="match status" value="1"/>
</dbReference>
<dbReference type="PROSITE" id="PS00116">
    <property type="entry name" value="DNA_POLYMERASE_B"/>
    <property type="match status" value="1"/>
</dbReference>
<evidence type="ECO:0000259" key="17">
    <source>
        <dbReference type="Pfam" id="PF24055"/>
    </source>
</evidence>
<dbReference type="GO" id="GO:0003677">
    <property type="term" value="F:DNA binding"/>
    <property type="evidence" value="ECO:0007669"/>
    <property type="project" value="UniProtKB-KW"/>
</dbReference>
<dbReference type="GO" id="GO:0000724">
    <property type="term" value="P:double-strand break repair via homologous recombination"/>
    <property type="evidence" value="ECO:0007669"/>
    <property type="project" value="TreeGrafter"/>
</dbReference>
<evidence type="ECO:0000259" key="14">
    <source>
        <dbReference type="Pfam" id="PF00136"/>
    </source>
</evidence>
<feature type="domain" description="DNA-directed DNA polymerase family B exonuclease" evidence="15">
    <location>
        <begin position="548"/>
        <end position="733"/>
    </location>
</feature>
<dbReference type="Gene3D" id="1.10.132.60">
    <property type="entry name" value="DNA polymerase family B, C-terminal domain"/>
    <property type="match status" value="1"/>
</dbReference>
<dbReference type="Gene3D" id="3.30.342.10">
    <property type="entry name" value="DNA Polymerase, chain B, domain 1"/>
    <property type="match status" value="1"/>
</dbReference>
<dbReference type="InterPro" id="IPR006133">
    <property type="entry name" value="DNA-dir_DNA_pol_B_exonuc"/>
</dbReference>
<keyword evidence="13" id="KW-0235">DNA replication</keyword>
<evidence type="ECO:0000256" key="11">
    <source>
        <dbReference type="ARBA" id="ARBA00023204"/>
    </source>
</evidence>
<keyword evidence="3 13" id="KW-0808">Transferase</keyword>
<dbReference type="InterPro" id="IPR056447">
    <property type="entry name" value="REV3_N"/>
</dbReference>
<dbReference type="PRINTS" id="PR00106">
    <property type="entry name" value="DNAPOLB"/>
</dbReference>
<dbReference type="SMART" id="SM00486">
    <property type="entry name" value="POLBc"/>
    <property type="match status" value="1"/>
</dbReference>
<evidence type="ECO:0000256" key="13">
    <source>
        <dbReference type="RuleBase" id="RU000442"/>
    </source>
</evidence>
<evidence type="ECO:0000256" key="8">
    <source>
        <dbReference type="ARBA" id="ARBA00022932"/>
    </source>
</evidence>
<evidence type="ECO:0000313" key="19">
    <source>
        <dbReference type="EMBL" id="CAF4099719.1"/>
    </source>
</evidence>